<evidence type="ECO:0000256" key="1">
    <source>
        <dbReference type="SAM" id="MobiDB-lite"/>
    </source>
</evidence>
<proteinExistence type="predicted"/>
<evidence type="ECO:0000313" key="2">
    <source>
        <dbReference type="EMBL" id="PPQ97850.1"/>
    </source>
</evidence>
<comment type="caution">
    <text evidence="2">The sequence shown here is derived from an EMBL/GenBank/DDBJ whole genome shotgun (WGS) entry which is preliminary data.</text>
</comment>
<dbReference type="EMBL" id="NHYE01001179">
    <property type="protein sequence ID" value="PPQ97850.1"/>
    <property type="molecule type" value="Genomic_DNA"/>
</dbReference>
<feature type="compositionally biased region" description="Polar residues" evidence="1">
    <location>
        <begin position="36"/>
        <end position="50"/>
    </location>
</feature>
<feature type="region of interest" description="Disordered" evidence="1">
    <location>
        <begin position="248"/>
        <end position="272"/>
    </location>
</feature>
<dbReference type="InParanoid" id="A0A409Y4B8"/>
<gene>
    <name evidence="2" type="ORF">CVT26_013019</name>
</gene>
<organism evidence="2 3">
    <name type="scientific">Gymnopilus dilepis</name>
    <dbReference type="NCBI Taxonomy" id="231916"/>
    <lineage>
        <taxon>Eukaryota</taxon>
        <taxon>Fungi</taxon>
        <taxon>Dikarya</taxon>
        <taxon>Basidiomycota</taxon>
        <taxon>Agaricomycotina</taxon>
        <taxon>Agaricomycetes</taxon>
        <taxon>Agaricomycetidae</taxon>
        <taxon>Agaricales</taxon>
        <taxon>Agaricineae</taxon>
        <taxon>Hymenogastraceae</taxon>
        <taxon>Gymnopilus</taxon>
    </lineage>
</organism>
<dbReference type="Proteomes" id="UP000284706">
    <property type="component" value="Unassembled WGS sequence"/>
</dbReference>
<feature type="region of interest" description="Disordered" evidence="1">
    <location>
        <begin position="154"/>
        <end position="174"/>
    </location>
</feature>
<feature type="compositionally biased region" description="Basic and acidic residues" evidence="1">
    <location>
        <begin position="110"/>
        <end position="122"/>
    </location>
</feature>
<sequence length="315" mass="35362">MRPPLPSPIPHPSPSSNAASTGPRRHHNEAKHHDSTLQAPSTTSKSNQNPPLARKPPNNTLHFYSRYTEPLYKPTNKPHGNLYLNLPASPRFSLLSNAQNRPFAMENDEDRQRAAPQRSRDTKQKRRNKRRGRKAANQTLYIRKSLTFRQDNLGSALEDDTVQSETPEANAPVQGSMSAEAYLNAYLGSQLSHLPAPPMPSNATIESAPQRHARPATPQAPNRPTGPVFGISTNDEPLSHEFYVDRDGVTRPVPRRPHAPAFGESTNTPQAQQAALVHPVPKKNNFLHFLRRLTRFKTKRNNDNDRADHEHPETY</sequence>
<keyword evidence="3" id="KW-1185">Reference proteome</keyword>
<feature type="compositionally biased region" description="Basic residues" evidence="1">
    <location>
        <begin position="123"/>
        <end position="134"/>
    </location>
</feature>
<feature type="region of interest" description="Disordered" evidence="1">
    <location>
        <begin position="104"/>
        <end position="139"/>
    </location>
</feature>
<dbReference type="AlphaFoldDB" id="A0A409Y4B8"/>
<feature type="region of interest" description="Disordered" evidence="1">
    <location>
        <begin position="1"/>
        <end position="62"/>
    </location>
</feature>
<feature type="region of interest" description="Disordered" evidence="1">
    <location>
        <begin position="205"/>
        <end position="225"/>
    </location>
</feature>
<feature type="compositionally biased region" description="Pro residues" evidence="1">
    <location>
        <begin position="1"/>
        <end position="13"/>
    </location>
</feature>
<name>A0A409Y4B8_9AGAR</name>
<accession>A0A409Y4B8</accession>
<feature type="compositionally biased region" description="Polar residues" evidence="1">
    <location>
        <begin position="163"/>
        <end position="174"/>
    </location>
</feature>
<protein>
    <submittedName>
        <fullName evidence="2">Uncharacterized protein</fullName>
    </submittedName>
</protein>
<reference evidence="2 3" key="1">
    <citation type="journal article" date="2018" name="Evol. Lett.">
        <title>Horizontal gene cluster transfer increased hallucinogenic mushroom diversity.</title>
        <authorList>
            <person name="Reynolds H.T."/>
            <person name="Vijayakumar V."/>
            <person name="Gluck-Thaler E."/>
            <person name="Korotkin H.B."/>
            <person name="Matheny P.B."/>
            <person name="Slot J.C."/>
        </authorList>
    </citation>
    <scope>NUCLEOTIDE SEQUENCE [LARGE SCALE GENOMIC DNA]</scope>
    <source>
        <strain evidence="2 3">SRW20</strain>
    </source>
</reference>
<evidence type="ECO:0000313" key="3">
    <source>
        <dbReference type="Proteomes" id="UP000284706"/>
    </source>
</evidence>